<accession>A0A7X0L3E9</accession>
<evidence type="ECO:0000313" key="1">
    <source>
        <dbReference type="EMBL" id="MBB6400545.1"/>
    </source>
</evidence>
<dbReference type="Proteomes" id="UP000546324">
    <property type="component" value="Unassembled WGS sequence"/>
</dbReference>
<name>A0A7X0L3E9_9ACTN</name>
<dbReference type="RefSeq" id="WP_185033160.1">
    <property type="nucleotide sequence ID" value="NZ_JACHMQ010000001.1"/>
</dbReference>
<comment type="caution">
    <text evidence="1">The sequence shown here is derived from an EMBL/GenBank/DDBJ whole genome shotgun (WGS) entry which is preliminary data.</text>
</comment>
<sequence>MSDFDTVKAAVVATLNAANWLNPDPWTRIRANEVAHMLPADETCAMCGREECLPPCPLKGVRQYHDHTIEQRRVKWNGGRPVFLCDTCAAIVCAAVEARNGPRITWVRADRPRVEPEDDEPPTLLETFRTRLAEPAGSPAATLRAELTDARERLARLENNPIIRMTTEDR</sequence>
<dbReference type="AlphaFoldDB" id="A0A7X0L3E9"/>
<proteinExistence type="predicted"/>
<dbReference type="EMBL" id="JACHMQ010000001">
    <property type="protein sequence ID" value="MBB6400545.1"/>
    <property type="molecule type" value="Genomic_DNA"/>
</dbReference>
<keyword evidence="2" id="KW-1185">Reference proteome</keyword>
<protein>
    <submittedName>
        <fullName evidence="1">Uncharacterized protein</fullName>
    </submittedName>
</protein>
<evidence type="ECO:0000313" key="2">
    <source>
        <dbReference type="Proteomes" id="UP000546324"/>
    </source>
</evidence>
<gene>
    <name evidence="1" type="ORF">BKA00_007459</name>
</gene>
<organism evidence="1 2">
    <name type="scientific">Actinomadura coerulea</name>
    <dbReference type="NCBI Taxonomy" id="46159"/>
    <lineage>
        <taxon>Bacteria</taxon>
        <taxon>Bacillati</taxon>
        <taxon>Actinomycetota</taxon>
        <taxon>Actinomycetes</taxon>
        <taxon>Streptosporangiales</taxon>
        <taxon>Thermomonosporaceae</taxon>
        <taxon>Actinomadura</taxon>
    </lineage>
</organism>
<reference evidence="1 2" key="1">
    <citation type="submission" date="2020-08" db="EMBL/GenBank/DDBJ databases">
        <title>Sequencing the genomes of 1000 actinobacteria strains.</title>
        <authorList>
            <person name="Klenk H.-P."/>
        </authorList>
    </citation>
    <scope>NUCLEOTIDE SEQUENCE [LARGE SCALE GENOMIC DNA]</scope>
    <source>
        <strain evidence="1 2">DSM 43675</strain>
    </source>
</reference>